<dbReference type="Gene3D" id="3.40.50.1000">
    <property type="entry name" value="HAD superfamily/HAD-like"/>
    <property type="match status" value="1"/>
</dbReference>
<dbReference type="GO" id="GO:0016787">
    <property type="term" value="F:hydrolase activity"/>
    <property type="evidence" value="ECO:0007669"/>
    <property type="project" value="UniProtKB-KW"/>
</dbReference>
<dbReference type="PRINTS" id="PR00413">
    <property type="entry name" value="HADHALOGNASE"/>
</dbReference>
<organism evidence="2 3">
    <name type="scientific">Stygiolobus azoricus</name>
    <dbReference type="NCBI Taxonomy" id="41675"/>
    <lineage>
        <taxon>Archaea</taxon>
        <taxon>Thermoproteota</taxon>
        <taxon>Thermoprotei</taxon>
        <taxon>Sulfolobales</taxon>
        <taxon>Sulfolobaceae</taxon>
        <taxon>Stygiolobus</taxon>
    </lineage>
</organism>
<dbReference type="InterPro" id="IPR036412">
    <property type="entry name" value="HAD-like_sf"/>
</dbReference>
<reference evidence="2 3" key="1">
    <citation type="submission" date="2019-10" db="EMBL/GenBank/DDBJ databases">
        <title>Genome Sequences from Six Type Strain Members of the Archaeal Family Sulfolobaceae: Acidianus ambivalens, Acidianus infernus, Metallosphaera prunae, Stygiolobus azoricus, Sulfolobus metallicus, and Sulfurisphaera ohwakuensis.</title>
        <authorList>
            <person name="Counts J.A."/>
            <person name="Kelly R.M."/>
        </authorList>
    </citation>
    <scope>NUCLEOTIDE SEQUENCE [LARGE SCALE GENOMIC DNA]</scope>
    <source>
        <strain evidence="2 3">FC6</strain>
    </source>
</reference>
<protein>
    <submittedName>
        <fullName evidence="2">HAD-IA family hydrolase</fullName>
    </submittedName>
</protein>
<keyword evidence="3" id="KW-1185">Reference proteome</keyword>
<dbReference type="InterPro" id="IPR051828">
    <property type="entry name" value="HAD-like_hydrolase_domain"/>
</dbReference>
<dbReference type="InterPro" id="IPR006439">
    <property type="entry name" value="HAD-SF_hydro_IA"/>
</dbReference>
<dbReference type="Proteomes" id="UP000423396">
    <property type="component" value="Chromosome"/>
</dbReference>
<dbReference type="Gene3D" id="1.10.150.660">
    <property type="match status" value="1"/>
</dbReference>
<evidence type="ECO:0000256" key="1">
    <source>
        <dbReference type="ARBA" id="ARBA00007958"/>
    </source>
</evidence>
<comment type="similarity">
    <text evidence="1">Belongs to the HAD-like hydrolase superfamily.</text>
</comment>
<dbReference type="SFLD" id="SFLDS00003">
    <property type="entry name" value="Haloacid_Dehalogenase"/>
    <property type="match status" value="1"/>
</dbReference>
<dbReference type="NCBIfam" id="TIGR01549">
    <property type="entry name" value="HAD-SF-IA-v1"/>
    <property type="match status" value="1"/>
</dbReference>
<dbReference type="KEGG" id="sazo:D1868_09225"/>
<evidence type="ECO:0000313" key="3">
    <source>
        <dbReference type="Proteomes" id="UP000423396"/>
    </source>
</evidence>
<dbReference type="AlphaFoldDB" id="A0A650CRN1"/>
<dbReference type="EMBL" id="CP045483">
    <property type="protein sequence ID" value="QGR20147.1"/>
    <property type="molecule type" value="Genomic_DNA"/>
</dbReference>
<name>A0A650CRN1_9CREN</name>
<dbReference type="PANTHER" id="PTHR46191">
    <property type="match status" value="1"/>
</dbReference>
<evidence type="ECO:0000313" key="2">
    <source>
        <dbReference type="EMBL" id="QGR20147.1"/>
    </source>
</evidence>
<dbReference type="Pfam" id="PF00702">
    <property type="entry name" value="Hydrolase"/>
    <property type="match status" value="1"/>
</dbReference>
<keyword evidence="2" id="KW-0378">Hydrolase</keyword>
<dbReference type="SFLD" id="SFLDG01129">
    <property type="entry name" value="C1.5:_HAD__Beta-PGM__Phosphata"/>
    <property type="match status" value="1"/>
</dbReference>
<dbReference type="OrthoDB" id="31229at2157"/>
<dbReference type="InterPro" id="IPR023214">
    <property type="entry name" value="HAD_sf"/>
</dbReference>
<sequence length="219" mass="25310">MSKTVFVDMGETLVSFIPKFHQPLYEFLVKKGYKVTEKQVFRAVSKQLGREHFPDPVLGGLSELNFREVLYELKISPKKCLLDQLKNLTLLSGHWELFDDVKPFLNELKKDGYKIIMITNATRSVYRIVDDLGLINYLDDIIASCDLGIMKPHPRIFRIAIEKYGNPIFHIGDIYEIDYVGALRAGINPLLLDRYNFYDDIKANKVKNLLQALKLIKNN</sequence>
<proteinExistence type="inferred from homology"/>
<dbReference type="GeneID" id="42799249"/>
<dbReference type="RefSeq" id="WP_156007596.1">
    <property type="nucleotide sequence ID" value="NZ_CP045483.1"/>
</dbReference>
<dbReference type="PANTHER" id="PTHR46191:SF2">
    <property type="entry name" value="HALOACID DEHALOGENASE-LIKE HYDROLASE DOMAIN-CONTAINING PROTEIN 3"/>
    <property type="match status" value="1"/>
</dbReference>
<gene>
    <name evidence="2" type="ORF">D1868_09225</name>
</gene>
<accession>A0A650CRN1</accession>
<dbReference type="SUPFAM" id="SSF56784">
    <property type="entry name" value="HAD-like"/>
    <property type="match status" value="1"/>
</dbReference>